<sequence>MKKEKVVFIKQNIKESSEAYPRVRIKPANYEAVKDIAAQSYLPMVDVMAELIEFALEHTVILNPEDIDNGYENK</sequence>
<reference evidence="1" key="2">
    <citation type="submission" date="2021-09" db="EMBL/GenBank/DDBJ databases">
        <authorList>
            <person name="Gilroy R."/>
        </authorList>
    </citation>
    <scope>NUCLEOTIDE SEQUENCE</scope>
    <source>
        <strain evidence="1">CHK173-2119</strain>
    </source>
</reference>
<dbReference type="Proteomes" id="UP000774947">
    <property type="component" value="Unassembled WGS sequence"/>
</dbReference>
<reference evidence="1" key="1">
    <citation type="journal article" date="2021" name="PeerJ">
        <title>Extensive microbial diversity within the chicken gut microbiome revealed by metagenomics and culture.</title>
        <authorList>
            <person name="Gilroy R."/>
            <person name="Ravi A."/>
            <person name="Getino M."/>
            <person name="Pursley I."/>
            <person name="Horton D.L."/>
            <person name="Alikhan N.F."/>
            <person name="Baker D."/>
            <person name="Gharbi K."/>
            <person name="Hall N."/>
            <person name="Watson M."/>
            <person name="Adriaenssens E.M."/>
            <person name="Foster-Nyarko E."/>
            <person name="Jarju S."/>
            <person name="Secka A."/>
            <person name="Antonio M."/>
            <person name="Oren A."/>
            <person name="Chaudhuri R.R."/>
            <person name="La Ragione R."/>
            <person name="Hildebrand F."/>
            <person name="Pallen M.J."/>
        </authorList>
    </citation>
    <scope>NUCLEOTIDE SEQUENCE</scope>
    <source>
        <strain evidence="1">CHK173-2119</strain>
    </source>
</reference>
<dbReference type="AlphaFoldDB" id="A0A921DV09"/>
<dbReference type="EMBL" id="DYXY01000038">
    <property type="protein sequence ID" value="HJE14774.1"/>
    <property type="molecule type" value="Genomic_DNA"/>
</dbReference>
<protein>
    <submittedName>
        <fullName evidence="1">Uncharacterized protein</fullName>
    </submittedName>
</protein>
<name>A0A921DV09_9LACO</name>
<proteinExistence type="predicted"/>
<organism evidence="1 2">
    <name type="scientific">Lapidilactobacillus dextrinicus</name>
    <dbReference type="NCBI Taxonomy" id="51664"/>
    <lineage>
        <taxon>Bacteria</taxon>
        <taxon>Bacillati</taxon>
        <taxon>Bacillota</taxon>
        <taxon>Bacilli</taxon>
        <taxon>Lactobacillales</taxon>
        <taxon>Lactobacillaceae</taxon>
        <taxon>Lapidilactobacillus</taxon>
    </lineage>
</organism>
<evidence type="ECO:0000313" key="2">
    <source>
        <dbReference type="Proteomes" id="UP000774947"/>
    </source>
</evidence>
<comment type="caution">
    <text evidence="1">The sequence shown here is derived from an EMBL/GenBank/DDBJ whole genome shotgun (WGS) entry which is preliminary data.</text>
</comment>
<evidence type="ECO:0000313" key="1">
    <source>
        <dbReference type="EMBL" id="HJE14774.1"/>
    </source>
</evidence>
<accession>A0A921DV09</accession>
<gene>
    <name evidence="1" type="ORF">K8W17_01675</name>
</gene>